<dbReference type="InterPro" id="IPR001647">
    <property type="entry name" value="HTH_TetR"/>
</dbReference>
<dbReference type="GO" id="GO:0003700">
    <property type="term" value="F:DNA-binding transcription factor activity"/>
    <property type="evidence" value="ECO:0007669"/>
    <property type="project" value="TreeGrafter"/>
</dbReference>
<dbReference type="Gene3D" id="1.10.357.10">
    <property type="entry name" value="Tetracycline Repressor, domain 2"/>
    <property type="match status" value="1"/>
</dbReference>
<feature type="domain" description="HTH tetR-type" evidence="5">
    <location>
        <begin position="7"/>
        <end position="67"/>
    </location>
</feature>
<feature type="DNA-binding region" description="H-T-H motif" evidence="4">
    <location>
        <begin position="30"/>
        <end position="49"/>
    </location>
</feature>
<dbReference type="Proteomes" id="UP000442469">
    <property type="component" value="Unassembled WGS sequence"/>
</dbReference>
<dbReference type="PATRIC" id="fig|44252.3.peg.1061"/>
<dbReference type="InterPro" id="IPR041479">
    <property type="entry name" value="TetR_CgmR_C"/>
</dbReference>
<dbReference type="Pfam" id="PF00440">
    <property type="entry name" value="TetR_N"/>
    <property type="match status" value="1"/>
</dbReference>
<accession>A0A090ZH90</accession>
<dbReference type="EMBL" id="WNZZ01000002">
    <property type="protein sequence ID" value="MUG21554.1"/>
    <property type="molecule type" value="Genomic_DNA"/>
</dbReference>
<dbReference type="InterPro" id="IPR009057">
    <property type="entry name" value="Homeodomain-like_sf"/>
</dbReference>
<keyword evidence="8" id="KW-1185">Reference proteome</keyword>
<dbReference type="EMBL" id="JMQA01000017">
    <property type="protein sequence ID" value="KFN10699.1"/>
    <property type="molecule type" value="Genomic_DNA"/>
</dbReference>
<name>A0A090ZH90_PAEMA</name>
<keyword evidence="2 4" id="KW-0238">DNA-binding</keyword>
<protein>
    <submittedName>
        <fullName evidence="6">Bacterial regulatory s, tetR family protein</fullName>
    </submittedName>
    <submittedName>
        <fullName evidence="7">TetR family transcriptional regulator</fullName>
    </submittedName>
</protein>
<dbReference type="RefSeq" id="WP_036622693.1">
    <property type="nucleotide sequence ID" value="NZ_BGML01000003.1"/>
</dbReference>
<dbReference type="PROSITE" id="PS50977">
    <property type="entry name" value="HTH_TETR_2"/>
    <property type="match status" value="1"/>
</dbReference>
<reference evidence="7 9" key="2">
    <citation type="submission" date="2019-11" db="EMBL/GenBank/DDBJ databases">
        <title>Draft genome sequences of five Paenibacillus species of dairy origin.</title>
        <authorList>
            <person name="Olajide A.M."/>
            <person name="Chen S."/>
            <person name="Lapointe G."/>
        </authorList>
    </citation>
    <scope>NUCLEOTIDE SEQUENCE [LARGE SCALE GENOMIC DNA]</scope>
    <source>
        <strain evidence="7 9">3CT49</strain>
    </source>
</reference>
<dbReference type="PRINTS" id="PR00455">
    <property type="entry name" value="HTHTETR"/>
</dbReference>
<sequence length="183" mass="20441">MDGSKKASKRNAILQAAAKVARESGVEHLTLDAVAQEAGVSKGGLLYHFPNKEELISGMVKQFSDDFVGSVRTRADKDPSEKGKWIRAYMETTHDSIKHENGMSIALSTALFTNPHLLREMQAEYRELQKSIENDGLDPVVSTLFRLAADGLWFAEMFGFAPPDQALKEKVLRYIANRIEEEK</sequence>
<dbReference type="SUPFAM" id="SSF48498">
    <property type="entry name" value="Tetracyclin repressor-like, C-terminal domain"/>
    <property type="match status" value="1"/>
</dbReference>
<dbReference type="Proteomes" id="UP000029278">
    <property type="component" value="Unassembled WGS sequence"/>
</dbReference>
<evidence type="ECO:0000313" key="6">
    <source>
        <dbReference type="EMBL" id="KFN10699.1"/>
    </source>
</evidence>
<dbReference type="PANTHER" id="PTHR30055">
    <property type="entry name" value="HTH-TYPE TRANSCRIPTIONAL REGULATOR RUTR"/>
    <property type="match status" value="1"/>
</dbReference>
<evidence type="ECO:0000313" key="8">
    <source>
        <dbReference type="Proteomes" id="UP000029278"/>
    </source>
</evidence>
<dbReference type="HOGENOM" id="CLU_091687_2_1_9"/>
<proteinExistence type="predicted"/>
<evidence type="ECO:0000256" key="2">
    <source>
        <dbReference type="ARBA" id="ARBA00023125"/>
    </source>
</evidence>
<dbReference type="Pfam" id="PF17937">
    <property type="entry name" value="TetR_C_28"/>
    <property type="match status" value="1"/>
</dbReference>
<dbReference type="GO" id="GO:0000976">
    <property type="term" value="F:transcription cis-regulatory region binding"/>
    <property type="evidence" value="ECO:0007669"/>
    <property type="project" value="TreeGrafter"/>
</dbReference>
<dbReference type="SUPFAM" id="SSF46689">
    <property type="entry name" value="Homeodomain-like"/>
    <property type="match status" value="1"/>
</dbReference>
<dbReference type="InterPro" id="IPR050109">
    <property type="entry name" value="HTH-type_TetR-like_transc_reg"/>
</dbReference>
<dbReference type="InterPro" id="IPR036271">
    <property type="entry name" value="Tet_transcr_reg_TetR-rel_C_sf"/>
</dbReference>
<dbReference type="GeneID" id="77006983"/>
<keyword evidence="3" id="KW-0804">Transcription</keyword>
<keyword evidence="1" id="KW-0805">Transcription regulation</keyword>
<evidence type="ECO:0000256" key="3">
    <source>
        <dbReference type="ARBA" id="ARBA00023163"/>
    </source>
</evidence>
<dbReference type="PANTHER" id="PTHR30055:SF234">
    <property type="entry name" value="HTH-TYPE TRANSCRIPTIONAL REGULATOR BETI"/>
    <property type="match status" value="1"/>
</dbReference>
<evidence type="ECO:0000313" key="9">
    <source>
        <dbReference type="Proteomes" id="UP000442469"/>
    </source>
</evidence>
<comment type="caution">
    <text evidence="6">The sequence shown here is derived from an EMBL/GenBank/DDBJ whole genome shotgun (WGS) entry which is preliminary data.</text>
</comment>
<evidence type="ECO:0000256" key="4">
    <source>
        <dbReference type="PROSITE-ProRule" id="PRU00335"/>
    </source>
</evidence>
<evidence type="ECO:0000256" key="1">
    <source>
        <dbReference type="ARBA" id="ARBA00023015"/>
    </source>
</evidence>
<evidence type="ECO:0000313" key="7">
    <source>
        <dbReference type="EMBL" id="MUG21554.1"/>
    </source>
</evidence>
<dbReference type="AlphaFoldDB" id="A0A090ZH90"/>
<organism evidence="6 8">
    <name type="scientific">Paenibacillus macerans</name>
    <name type="common">Bacillus macerans</name>
    <dbReference type="NCBI Taxonomy" id="44252"/>
    <lineage>
        <taxon>Bacteria</taxon>
        <taxon>Bacillati</taxon>
        <taxon>Bacillota</taxon>
        <taxon>Bacilli</taxon>
        <taxon>Bacillales</taxon>
        <taxon>Paenibacillaceae</taxon>
        <taxon>Paenibacillus</taxon>
    </lineage>
</organism>
<dbReference type="OrthoDB" id="9806334at2"/>
<reference evidence="6 8" key="1">
    <citation type="submission" date="2014-04" db="EMBL/GenBank/DDBJ databases">
        <authorList>
            <person name="Bishop-Lilly K.A."/>
            <person name="Broomall S.M."/>
            <person name="Chain P.S."/>
            <person name="Chertkov O."/>
            <person name="Coyne S.R."/>
            <person name="Daligault H.E."/>
            <person name="Davenport K.W."/>
            <person name="Erkkila T."/>
            <person name="Frey K.G."/>
            <person name="Gibbons H.S."/>
            <person name="Gu W."/>
            <person name="Jaissle J."/>
            <person name="Johnson S.L."/>
            <person name="Koroleva G.I."/>
            <person name="Ladner J.T."/>
            <person name="Lo C.-C."/>
            <person name="Minogue T.D."/>
            <person name="Munk C."/>
            <person name="Palacios G.F."/>
            <person name="Redden C.L."/>
            <person name="Rosenzweig C.N."/>
            <person name="Scholz M.B."/>
            <person name="Teshima H."/>
            <person name="Xu Y."/>
        </authorList>
    </citation>
    <scope>NUCLEOTIDE SEQUENCE [LARGE SCALE GENOMIC DNA]</scope>
    <source>
        <strain evidence="6 8">8244</strain>
    </source>
</reference>
<gene>
    <name evidence="6" type="ORF">DJ90_3958</name>
    <name evidence="7" type="ORF">GNQ08_03795</name>
</gene>
<evidence type="ECO:0000259" key="5">
    <source>
        <dbReference type="PROSITE" id="PS50977"/>
    </source>
</evidence>